<sequence length="86" mass="8702">MSVTLAQLIADSDDALAAKVAAKAAYDAARAAASAADALVMTALLAEPSTRAAYHDADDVLHVAARWPGPDGRPFAILAVDDADPA</sequence>
<comment type="caution">
    <text evidence="1">The sequence shown here is derived from an EMBL/GenBank/DDBJ whole genome shotgun (WGS) entry which is preliminary data.</text>
</comment>
<gene>
    <name evidence="1" type="ORF">PZE19_05620</name>
</gene>
<evidence type="ECO:0000313" key="1">
    <source>
        <dbReference type="EMBL" id="MDG3003236.1"/>
    </source>
</evidence>
<proteinExistence type="predicted"/>
<organism evidence="1 2">
    <name type="scientific">Paludisphaera mucosa</name>
    <dbReference type="NCBI Taxonomy" id="3030827"/>
    <lineage>
        <taxon>Bacteria</taxon>
        <taxon>Pseudomonadati</taxon>
        <taxon>Planctomycetota</taxon>
        <taxon>Planctomycetia</taxon>
        <taxon>Isosphaerales</taxon>
        <taxon>Isosphaeraceae</taxon>
        <taxon>Paludisphaera</taxon>
    </lineage>
</organism>
<name>A0ABT6F6X5_9BACT</name>
<accession>A0ABT6F6X5</accession>
<dbReference type="RefSeq" id="WP_277859590.1">
    <property type="nucleotide sequence ID" value="NZ_JARRAG010000001.1"/>
</dbReference>
<reference evidence="1 2" key="1">
    <citation type="submission" date="2023-03" db="EMBL/GenBank/DDBJ databases">
        <title>Paludisphaera mucosa sp. nov. a novel planctomycete from northern fen.</title>
        <authorList>
            <person name="Ivanova A."/>
        </authorList>
    </citation>
    <scope>NUCLEOTIDE SEQUENCE [LARGE SCALE GENOMIC DNA]</scope>
    <source>
        <strain evidence="1 2">Pla2</strain>
    </source>
</reference>
<keyword evidence="2" id="KW-1185">Reference proteome</keyword>
<evidence type="ECO:0000313" key="2">
    <source>
        <dbReference type="Proteomes" id="UP001216907"/>
    </source>
</evidence>
<dbReference type="Proteomes" id="UP001216907">
    <property type="component" value="Unassembled WGS sequence"/>
</dbReference>
<protein>
    <submittedName>
        <fullName evidence="1">Uncharacterized protein</fullName>
    </submittedName>
</protein>
<dbReference type="EMBL" id="JARRAG010000001">
    <property type="protein sequence ID" value="MDG3003236.1"/>
    <property type="molecule type" value="Genomic_DNA"/>
</dbReference>